<proteinExistence type="predicted"/>
<protein>
    <submittedName>
        <fullName evidence="10">L-rhamnose-H+ transport protein</fullName>
    </submittedName>
</protein>
<keyword evidence="5 9" id="KW-0812">Transmembrane</keyword>
<evidence type="ECO:0000256" key="3">
    <source>
        <dbReference type="ARBA" id="ARBA00022519"/>
    </source>
</evidence>
<keyword evidence="11" id="KW-1185">Reference proteome</keyword>
<dbReference type="AlphaFoldDB" id="A0A1M6GMK4"/>
<feature type="transmembrane region" description="Helical" evidence="9">
    <location>
        <begin position="252"/>
        <end position="270"/>
    </location>
</feature>
<dbReference type="EMBL" id="FQYU01000002">
    <property type="protein sequence ID" value="SHJ11169.1"/>
    <property type="molecule type" value="Genomic_DNA"/>
</dbReference>
<dbReference type="RefSeq" id="WP_072992345.1">
    <property type="nucleotide sequence ID" value="NZ_FQYU01000002.1"/>
</dbReference>
<feature type="transmembrane region" description="Helical" evidence="9">
    <location>
        <begin position="212"/>
        <end position="232"/>
    </location>
</feature>
<dbReference type="OrthoDB" id="5241629at2"/>
<evidence type="ECO:0000256" key="6">
    <source>
        <dbReference type="ARBA" id="ARBA00022847"/>
    </source>
</evidence>
<feature type="transmembrane region" description="Helical" evidence="9">
    <location>
        <begin position="132"/>
        <end position="152"/>
    </location>
</feature>
<evidence type="ECO:0000313" key="10">
    <source>
        <dbReference type="EMBL" id="SHJ11169.1"/>
    </source>
</evidence>
<feature type="transmembrane region" description="Helical" evidence="9">
    <location>
        <begin position="282"/>
        <end position="301"/>
    </location>
</feature>
<feature type="transmembrane region" description="Helical" evidence="9">
    <location>
        <begin position="172"/>
        <end position="192"/>
    </location>
</feature>
<feature type="transmembrane region" description="Helical" evidence="9">
    <location>
        <begin position="313"/>
        <end position="332"/>
    </location>
</feature>
<dbReference type="GO" id="GO:0016020">
    <property type="term" value="C:membrane"/>
    <property type="evidence" value="ECO:0007669"/>
    <property type="project" value="InterPro"/>
</dbReference>
<evidence type="ECO:0000256" key="1">
    <source>
        <dbReference type="ARBA" id="ARBA00022448"/>
    </source>
</evidence>
<dbReference type="GO" id="GO:0015153">
    <property type="term" value="F:rhamnose transmembrane transporter activity"/>
    <property type="evidence" value="ECO:0007669"/>
    <property type="project" value="InterPro"/>
</dbReference>
<dbReference type="InterPro" id="IPR004673">
    <property type="entry name" value="L-rhamnose-proton_sym_RhaT"/>
</dbReference>
<accession>A0A1M6GMK4</accession>
<dbReference type="Proteomes" id="UP000184543">
    <property type="component" value="Unassembled WGS sequence"/>
</dbReference>
<evidence type="ECO:0000256" key="8">
    <source>
        <dbReference type="ARBA" id="ARBA00023136"/>
    </source>
</evidence>
<evidence type="ECO:0000256" key="9">
    <source>
        <dbReference type="SAM" id="Phobius"/>
    </source>
</evidence>
<keyword evidence="4" id="KW-0762">Sugar transport</keyword>
<feature type="transmembrane region" description="Helical" evidence="9">
    <location>
        <begin position="100"/>
        <end position="120"/>
    </location>
</feature>
<feature type="transmembrane region" description="Helical" evidence="9">
    <location>
        <begin position="75"/>
        <end position="93"/>
    </location>
</feature>
<keyword evidence="2" id="KW-1003">Cell membrane</keyword>
<keyword evidence="8 9" id="KW-0472">Membrane</keyword>
<name>A0A1M6GMK4_9FLAO</name>
<gene>
    <name evidence="10" type="ORF">SAMN04488513_102869</name>
</gene>
<dbReference type="GO" id="GO:0015293">
    <property type="term" value="F:symporter activity"/>
    <property type="evidence" value="ECO:0007669"/>
    <property type="project" value="UniProtKB-KW"/>
</dbReference>
<keyword evidence="6" id="KW-0769">Symport</keyword>
<evidence type="ECO:0000313" key="11">
    <source>
        <dbReference type="Proteomes" id="UP000184543"/>
    </source>
</evidence>
<keyword evidence="3" id="KW-0997">Cell inner membrane</keyword>
<evidence type="ECO:0000256" key="2">
    <source>
        <dbReference type="ARBA" id="ARBA00022475"/>
    </source>
</evidence>
<evidence type="ECO:0000256" key="4">
    <source>
        <dbReference type="ARBA" id="ARBA00022597"/>
    </source>
</evidence>
<organism evidence="10 11">
    <name type="scientific">Pseudozobellia thermophila</name>
    <dbReference type="NCBI Taxonomy" id="192903"/>
    <lineage>
        <taxon>Bacteria</taxon>
        <taxon>Pseudomonadati</taxon>
        <taxon>Bacteroidota</taxon>
        <taxon>Flavobacteriia</taxon>
        <taxon>Flavobacteriales</taxon>
        <taxon>Flavobacteriaceae</taxon>
        <taxon>Pseudozobellia</taxon>
    </lineage>
</organism>
<evidence type="ECO:0000256" key="7">
    <source>
        <dbReference type="ARBA" id="ARBA00022989"/>
    </source>
</evidence>
<feature type="transmembrane region" description="Helical" evidence="9">
    <location>
        <begin position="6"/>
        <end position="23"/>
    </location>
</feature>
<evidence type="ECO:0000256" key="5">
    <source>
        <dbReference type="ARBA" id="ARBA00022692"/>
    </source>
</evidence>
<reference evidence="11" key="1">
    <citation type="submission" date="2016-11" db="EMBL/GenBank/DDBJ databases">
        <authorList>
            <person name="Varghese N."/>
            <person name="Submissions S."/>
        </authorList>
    </citation>
    <scope>NUCLEOTIDE SEQUENCE [LARGE SCALE GENOMIC DNA]</scope>
    <source>
        <strain evidence="11">DSM 19858</strain>
    </source>
</reference>
<dbReference type="Pfam" id="PF06379">
    <property type="entry name" value="RhaT"/>
    <property type="match status" value="1"/>
</dbReference>
<sequence length="335" mass="35673">MDNSLLAISLVILASFFQGTFGLGMKYMSPLKWEAWWLVHALIAMIVVPIVWALILMPNLFEIIAQTRGAVVWEAALYGFLWGIGGILFGVSVEKTGISITYGIVMGLAASMGSIIPLFQIDGALSNPSFPIVLLGVLLLLVGVAVTAIAGVKRDNLKTDGLERNNNIKLGVLIAVLSGILSAFLNVGFANASPVAQVAVNEFGVAPQEASLAAWVVVLLGAFAMNGGYAIIRLLRNKTFASFGEKESGKAYMWAVLSGVFWFAALGVYGQGAALMGDMGPVIGWPILLGLALIISNIWAYRSGEWKNAKAPFKLLLFGLAILIIAVCILGYSNY</sequence>
<dbReference type="STRING" id="192903.SAMN04488513_102869"/>
<keyword evidence="1" id="KW-0813">Transport</keyword>
<keyword evidence="7 9" id="KW-1133">Transmembrane helix</keyword>
<feature type="transmembrane region" description="Helical" evidence="9">
    <location>
        <begin position="35"/>
        <end position="55"/>
    </location>
</feature>